<dbReference type="EMBL" id="JBHRZT010000007">
    <property type="protein sequence ID" value="MFC3882159.1"/>
    <property type="molecule type" value="Genomic_DNA"/>
</dbReference>
<sequence length="60" mass="6984">MKEQETPHTEDMTQLLEMINAKGDTGELQEIVNHDEKMTCNDELFYKELRVVVEDGAKEE</sequence>
<dbReference type="RefSeq" id="WP_377911371.1">
    <property type="nucleotide sequence ID" value="NZ_JBHRZT010000007.1"/>
</dbReference>
<evidence type="ECO:0000313" key="2">
    <source>
        <dbReference type="Proteomes" id="UP001595752"/>
    </source>
</evidence>
<evidence type="ECO:0000313" key="1">
    <source>
        <dbReference type="EMBL" id="MFC3882159.1"/>
    </source>
</evidence>
<organism evidence="1 2">
    <name type="scientific">Bacillus songklensis</name>
    <dbReference type="NCBI Taxonomy" id="1069116"/>
    <lineage>
        <taxon>Bacteria</taxon>
        <taxon>Bacillati</taxon>
        <taxon>Bacillota</taxon>
        <taxon>Bacilli</taxon>
        <taxon>Bacillales</taxon>
        <taxon>Bacillaceae</taxon>
        <taxon>Bacillus</taxon>
    </lineage>
</organism>
<gene>
    <name evidence="1" type="ORF">ACFOU2_00915</name>
</gene>
<proteinExistence type="predicted"/>
<name>A0ABV8AXY3_9BACI</name>
<reference evidence="2" key="1">
    <citation type="journal article" date="2019" name="Int. J. Syst. Evol. Microbiol.">
        <title>The Global Catalogue of Microorganisms (GCM) 10K type strain sequencing project: providing services to taxonomists for standard genome sequencing and annotation.</title>
        <authorList>
            <consortium name="The Broad Institute Genomics Platform"/>
            <consortium name="The Broad Institute Genome Sequencing Center for Infectious Disease"/>
            <person name="Wu L."/>
            <person name="Ma J."/>
        </authorList>
    </citation>
    <scope>NUCLEOTIDE SEQUENCE [LARGE SCALE GENOMIC DNA]</scope>
    <source>
        <strain evidence="2">CCUG 61889</strain>
    </source>
</reference>
<protein>
    <submittedName>
        <fullName evidence="1">Uncharacterized protein</fullName>
    </submittedName>
</protein>
<keyword evidence="2" id="KW-1185">Reference proteome</keyword>
<accession>A0ABV8AXY3</accession>
<dbReference type="Proteomes" id="UP001595752">
    <property type="component" value="Unassembled WGS sequence"/>
</dbReference>
<comment type="caution">
    <text evidence="1">The sequence shown here is derived from an EMBL/GenBank/DDBJ whole genome shotgun (WGS) entry which is preliminary data.</text>
</comment>